<dbReference type="Proteomes" id="UP000248798">
    <property type="component" value="Unassembled WGS sequence"/>
</dbReference>
<dbReference type="Gene3D" id="1.10.10.60">
    <property type="entry name" value="Homeodomain-like"/>
    <property type="match status" value="1"/>
</dbReference>
<accession>A0A328F5M3</accession>
<dbReference type="PROSITE" id="PS50994">
    <property type="entry name" value="INTEGRASE"/>
    <property type="match status" value="1"/>
</dbReference>
<evidence type="ECO:0000313" key="8">
    <source>
        <dbReference type="EMBL" id="QBH12738.1"/>
    </source>
</evidence>
<dbReference type="OrthoDB" id="9798623at2"/>
<name>A0A328F5M3_9BACT</name>
<dbReference type="GO" id="GO:0006310">
    <property type="term" value="P:DNA recombination"/>
    <property type="evidence" value="ECO:0007669"/>
    <property type="project" value="UniProtKB-KW"/>
</dbReference>
<dbReference type="SUPFAM" id="SSF46689">
    <property type="entry name" value="Homeodomain-like"/>
    <property type="match status" value="1"/>
</dbReference>
<dbReference type="NCBIfam" id="NF033546">
    <property type="entry name" value="transpos_IS21"/>
    <property type="match status" value="1"/>
</dbReference>
<feature type="compositionally biased region" description="Basic residues" evidence="5">
    <location>
        <begin position="376"/>
        <end position="388"/>
    </location>
</feature>
<dbReference type="GO" id="GO:0003677">
    <property type="term" value="F:DNA binding"/>
    <property type="evidence" value="ECO:0007669"/>
    <property type="project" value="UniProtKB-KW"/>
</dbReference>
<dbReference type="PANTHER" id="PTHR35004">
    <property type="entry name" value="TRANSPOSASE RV3428C-RELATED"/>
    <property type="match status" value="1"/>
</dbReference>
<evidence type="ECO:0000313" key="12">
    <source>
        <dbReference type="Proteomes" id="UP000293902"/>
    </source>
</evidence>
<dbReference type="Pfam" id="PF13384">
    <property type="entry name" value="HTH_23"/>
    <property type="match status" value="1"/>
</dbReference>
<evidence type="ECO:0000256" key="5">
    <source>
        <dbReference type="SAM" id="MobiDB-lite"/>
    </source>
</evidence>
<dbReference type="InterPro" id="IPR017894">
    <property type="entry name" value="HTH_IS21_transposase_type"/>
</dbReference>
<dbReference type="GO" id="GO:0032196">
    <property type="term" value="P:transposition"/>
    <property type="evidence" value="ECO:0007669"/>
    <property type="project" value="UniProtKB-KW"/>
</dbReference>
<dbReference type="EMBL" id="QLNI01000102">
    <property type="protein sequence ID" value="RAL99820.1"/>
    <property type="molecule type" value="Genomic_DNA"/>
</dbReference>
<comment type="similarity">
    <text evidence="1">Belongs to the transposase IS21/IS408/IS1162 family.</text>
</comment>
<evidence type="ECO:0000313" key="9">
    <source>
        <dbReference type="EMBL" id="QBH12861.1"/>
    </source>
</evidence>
<organism evidence="10 11">
    <name type="scientific">Desulfobacter hydrogenophilus</name>
    <dbReference type="NCBI Taxonomy" id="2291"/>
    <lineage>
        <taxon>Bacteria</taxon>
        <taxon>Pseudomonadati</taxon>
        <taxon>Thermodesulfobacteriota</taxon>
        <taxon>Desulfobacteria</taxon>
        <taxon>Desulfobacterales</taxon>
        <taxon>Desulfobacteraceae</taxon>
        <taxon>Desulfobacter</taxon>
    </lineage>
</organism>
<sequence>MILDILDLHRSGLTQRAIARRLGISRNTVKKYLEAPESCLKNPKSYHRTSILDPYHNTIKAWLDEDEYYTATWIYDRLVNQGYTGSYETVKRKVGKFKKQKQKIAYMRFETEPGHQAQVDFGEFQVELPDGSIKKLYLFSMILGYSRKIYTELIERCDMPSFLDCHIHAFEYFAGVSDQILYDRMKNVYIAKLTGKDKFNSTLIGFAVHYGFVPKVAPAYAAWVKGKVERPYTFIREGFWRGYGFVNLVRANKNLWSWIIKKDERIHGTTHEKVSTRFKREQPHLNALPPQTFDTSYRIYRRVYKDCTVHFQGNRYVTPHTLVGEQVILRPKDGQLRILQNCWLVVTYEIPSTKGNLVQKKRFYEDMKKDIDMNRRKYHHGKKGKGRAKQTISPQKPQYDMDVEVRSISAYEEIMQEVSS</sequence>
<keyword evidence="12" id="KW-1185">Reference proteome</keyword>
<gene>
    <name evidence="10" type="ORF">DO021_22435</name>
    <name evidence="8" type="ORF">EYB58_07345</name>
    <name evidence="9" type="ORF">EYB58_08000</name>
</gene>
<reference evidence="10 11" key="1">
    <citation type="submission" date="2018-06" db="EMBL/GenBank/DDBJ databases">
        <title>Complete Genome Sequence of Desulfobacter hydrogenophilus (DSM3380).</title>
        <authorList>
            <person name="Marietou A."/>
            <person name="Schreiber L."/>
            <person name="Marshall I."/>
            <person name="Jorgensen B."/>
        </authorList>
    </citation>
    <scope>NUCLEOTIDE SEQUENCE [LARGE SCALE GENOMIC DNA]</scope>
    <source>
        <strain evidence="10 11">DSM 3380</strain>
    </source>
</reference>
<dbReference type="GO" id="GO:0015074">
    <property type="term" value="P:DNA integration"/>
    <property type="evidence" value="ECO:0007669"/>
    <property type="project" value="InterPro"/>
</dbReference>
<dbReference type="EMBL" id="CP036313">
    <property type="protein sequence ID" value="QBH12738.1"/>
    <property type="molecule type" value="Genomic_DNA"/>
</dbReference>
<dbReference type="PANTHER" id="PTHR35004:SF6">
    <property type="entry name" value="TRANSPOSASE"/>
    <property type="match status" value="1"/>
</dbReference>
<dbReference type="AlphaFoldDB" id="A0A328F5M3"/>
<dbReference type="SUPFAM" id="SSF53098">
    <property type="entry name" value="Ribonuclease H-like"/>
    <property type="match status" value="1"/>
</dbReference>
<keyword evidence="2" id="KW-0815">Transposition</keyword>
<feature type="domain" description="HTH IS21-type" evidence="6">
    <location>
        <begin position="1"/>
        <end position="63"/>
    </location>
</feature>
<dbReference type="InterPro" id="IPR054353">
    <property type="entry name" value="IstA-like_C"/>
</dbReference>
<dbReference type="InterPro" id="IPR001584">
    <property type="entry name" value="Integrase_cat-core"/>
</dbReference>
<dbReference type="EMBL" id="CP036313">
    <property type="protein sequence ID" value="QBH12861.1"/>
    <property type="molecule type" value="Genomic_DNA"/>
</dbReference>
<evidence type="ECO:0000256" key="2">
    <source>
        <dbReference type="ARBA" id="ARBA00022578"/>
    </source>
</evidence>
<evidence type="ECO:0000259" key="6">
    <source>
        <dbReference type="PROSITE" id="PS50531"/>
    </source>
</evidence>
<dbReference type="InterPro" id="IPR012337">
    <property type="entry name" value="RNaseH-like_sf"/>
</dbReference>
<proteinExistence type="inferred from homology"/>
<dbReference type="Proteomes" id="UP000293902">
    <property type="component" value="Chromosome"/>
</dbReference>
<dbReference type="Pfam" id="PF22483">
    <property type="entry name" value="Mu-transpos_C_2"/>
    <property type="match status" value="1"/>
</dbReference>
<evidence type="ECO:0000259" key="7">
    <source>
        <dbReference type="PROSITE" id="PS50994"/>
    </source>
</evidence>
<dbReference type="Pfam" id="PF00665">
    <property type="entry name" value="rve"/>
    <property type="match status" value="1"/>
</dbReference>
<feature type="domain" description="Integrase catalytic" evidence="7">
    <location>
        <begin position="109"/>
        <end position="297"/>
    </location>
</feature>
<keyword evidence="4" id="KW-0233">DNA recombination</keyword>
<evidence type="ECO:0000313" key="10">
    <source>
        <dbReference type="EMBL" id="RAL99820.1"/>
    </source>
</evidence>
<protein>
    <submittedName>
        <fullName evidence="10">IS21 family transposase</fullName>
    </submittedName>
</protein>
<dbReference type="Gene3D" id="3.30.420.10">
    <property type="entry name" value="Ribonuclease H-like superfamily/Ribonuclease H"/>
    <property type="match status" value="1"/>
</dbReference>
<dbReference type="InterPro" id="IPR009057">
    <property type="entry name" value="Homeodomain-like_sf"/>
</dbReference>
<keyword evidence="3" id="KW-0238">DNA-binding</keyword>
<evidence type="ECO:0000256" key="4">
    <source>
        <dbReference type="ARBA" id="ARBA00023172"/>
    </source>
</evidence>
<evidence type="ECO:0000256" key="1">
    <source>
        <dbReference type="ARBA" id="ARBA00009277"/>
    </source>
</evidence>
<dbReference type="InterPro" id="IPR036397">
    <property type="entry name" value="RNaseH_sf"/>
</dbReference>
<reference evidence="8 12" key="2">
    <citation type="submission" date="2019-02" db="EMBL/GenBank/DDBJ databases">
        <title>Complete genome sequence of Desulfobacter hydrogenophilus AcRS1.</title>
        <authorList>
            <person name="Marietou A."/>
            <person name="Lund M.B."/>
            <person name="Marshall I.P.G."/>
            <person name="Schreiber L."/>
            <person name="Jorgensen B."/>
        </authorList>
    </citation>
    <scope>NUCLEOTIDE SEQUENCE [LARGE SCALE GENOMIC DNA]</scope>
    <source>
        <strain evidence="8 12">AcRS1</strain>
    </source>
</reference>
<dbReference type="PROSITE" id="PS50531">
    <property type="entry name" value="HTH_IS21"/>
    <property type="match status" value="1"/>
</dbReference>
<feature type="region of interest" description="Disordered" evidence="5">
    <location>
        <begin position="376"/>
        <end position="396"/>
    </location>
</feature>
<evidence type="ECO:0000256" key="3">
    <source>
        <dbReference type="ARBA" id="ARBA00023125"/>
    </source>
</evidence>
<evidence type="ECO:0000313" key="11">
    <source>
        <dbReference type="Proteomes" id="UP000248798"/>
    </source>
</evidence>